<dbReference type="InterPro" id="IPR036390">
    <property type="entry name" value="WH_DNA-bd_sf"/>
</dbReference>
<accession>A0A8J2YX81</accession>
<dbReference type="AlphaFoldDB" id="A0A8J2YX81"/>
<feature type="domain" description="HTH marR-type" evidence="1">
    <location>
        <begin position="15"/>
        <end position="119"/>
    </location>
</feature>
<evidence type="ECO:0000259" key="1">
    <source>
        <dbReference type="SMART" id="SM00347"/>
    </source>
</evidence>
<gene>
    <name evidence="2" type="ORF">GCM10011611_37270</name>
</gene>
<dbReference type="GO" id="GO:0006950">
    <property type="term" value="P:response to stress"/>
    <property type="evidence" value="ECO:0007669"/>
    <property type="project" value="TreeGrafter"/>
</dbReference>
<evidence type="ECO:0000313" key="2">
    <source>
        <dbReference type="EMBL" id="GGF27822.1"/>
    </source>
</evidence>
<dbReference type="InterPro" id="IPR000835">
    <property type="entry name" value="HTH_MarR-typ"/>
</dbReference>
<dbReference type="SUPFAM" id="SSF46785">
    <property type="entry name" value="Winged helix' DNA-binding domain"/>
    <property type="match status" value="1"/>
</dbReference>
<dbReference type="PANTHER" id="PTHR33164">
    <property type="entry name" value="TRANSCRIPTIONAL REGULATOR, MARR FAMILY"/>
    <property type="match status" value="1"/>
</dbReference>
<protein>
    <recommendedName>
        <fullName evidence="1">HTH marR-type domain-containing protein</fullName>
    </recommendedName>
</protein>
<keyword evidence="3" id="KW-1185">Reference proteome</keyword>
<comment type="caution">
    <text evidence="2">The sequence shown here is derived from an EMBL/GenBank/DDBJ whole genome shotgun (WGS) entry which is preliminary data.</text>
</comment>
<dbReference type="Gene3D" id="1.10.10.10">
    <property type="entry name" value="Winged helix-like DNA-binding domain superfamily/Winged helix DNA-binding domain"/>
    <property type="match status" value="1"/>
</dbReference>
<dbReference type="InterPro" id="IPR039422">
    <property type="entry name" value="MarR/SlyA-like"/>
</dbReference>
<sequence>MHELLANKLAALATAVTDRTDMAFGPARSRSSVAALQTLLHWGPLTATELARILGVAQPTMVRVAGSLIREGLVMRRDKEARNVALELTRAGQSEAERLRRVRLVEMAQLLGALDGEQRRSLDGLVDLLLAAATNGRATARCICRFCAHGICEGAACPVGSRATVLDGEFKERRRDDPGA</sequence>
<dbReference type="InterPro" id="IPR036388">
    <property type="entry name" value="WH-like_DNA-bd_sf"/>
</dbReference>
<dbReference type="Proteomes" id="UP000646365">
    <property type="component" value="Unassembled WGS sequence"/>
</dbReference>
<dbReference type="GO" id="GO:0003700">
    <property type="term" value="F:DNA-binding transcription factor activity"/>
    <property type="evidence" value="ECO:0007669"/>
    <property type="project" value="InterPro"/>
</dbReference>
<dbReference type="EMBL" id="BMJQ01000009">
    <property type="protein sequence ID" value="GGF27822.1"/>
    <property type="molecule type" value="Genomic_DNA"/>
</dbReference>
<proteinExistence type="predicted"/>
<organism evidence="2 3">
    <name type="scientific">Aliidongia dinghuensis</name>
    <dbReference type="NCBI Taxonomy" id="1867774"/>
    <lineage>
        <taxon>Bacteria</taxon>
        <taxon>Pseudomonadati</taxon>
        <taxon>Pseudomonadota</taxon>
        <taxon>Alphaproteobacteria</taxon>
        <taxon>Rhodospirillales</taxon>
        <taxon>Dongiaceae</taxon>
        <taxon>Aliidongia</taxon>
    </lineage>
</organism>
<reference evidence="2" key="1">
    <citation type="journal article" date="2014" name="Int. J. Syst. Evol. Microbiol.">
        <title>Complete genome sequence of Corynebacterium casei LMG S-19264T (=DSM 44701T), isolated from a smear-ripened cheese.</title>
        <authorList>
            <consortium name="US DOE Joint Genome Institute (JGI-PGF)"/>
            <person name="Walter F."/>
            <person name="Albersmeier A."/>
            <person name="Kalinowski J."/>
            <person name="Ruckert C."/>
        </authorList>
    </citation>
    <scope>NUCLEOTIDE SEQUENCE</scope>
    <source>
        <strain evidence="2">CGMCC 1.15725</strain>
    </source>
</reference>
<dbReference type="PANTHER" id="PTHR33164:SF104">
    <property type="entry name" value="TRANSCRIPTIONAL REGULATORY PROTEIN"/>
    <property type="match status" value="1"/>
</dbReference>
<name>A0A8J2YX81_9PROT</name>
<reference evidence="2" key="2">
    <citation type="submission" date="2020-09" db="EMBL/GenBank/DDBJ databases">
        <authorList>
            <person name="Sun Q."/>
            <person name="Zhou Y."/>
        </authorList>
    </citation>
    <scope>NUCLEOTIDE SEQUENCE</scope>
    <source>
        <strain evidence="2">CGMCC 1.15725</strain>
    </source>
</reference>
<dbReference type="Pfam" id="PF01047">
    <property type="entry name" value="MarR"/>
    <property type="match status" value="1"/>
</dbReference>
<dbReference type="SMART" id="SM00347">
    <property type="entry name" value="HTH_MARR"/>
    <property type="match status" value="1"/>
</dbReference>
<evidence type="ECO:0000313" key="3">
    <source>
        <dbReference type="Proteomes" id="UP000646365"/>
    </source>
</evidence>